<sequence length="251" mass="27572">MTALIVDHDDRPDLWQRIPVLFAGVWPEYNIHGDVIAGYWERLFAIFGRFQLALFDPDTDDVLATARGIPLVWDGTEAGLGPGIDAAVEAGFAAHDTKASTNALCALGIEVAPSHRGKGLSVVALQALCTAARQAGLSHVIVPIRPTLKERYPLVPIERYASWKAPDGTPFDPWIRTHVRRGGVLSAPAPHSSLITGTVTEWETWTGVSFPDSDDYVFPHGLALLHVDRKQDLGTYWEPSVWIVHDLENAR</sequence>
<accession>A0A1G6VZS7</accession>
<feature type="domain" description="N-acetyltransferase" evidence="1">
    <location>
        <begin position="106"/>
        <end position="141"/>
    </location>
</feature>
<keyword evidence="3" id="KW-1185">Reference proteome</keyword>
<reference evidence="3" key="1">
    <citation type="submission" date="2016-10" db="EMBL/GenBank/DDBJ databases">
        <authorList>
            <person name="Varghese N."/>
            <person name="Submissions S."/>
        </authorList>
    </citation>
    <scope>NUCLEOTIDE SEQUENCE [LARGE SCALE GENOMIC DNA]</scope>
    <source>
        <strain evidence="3">IBRC-M 10403</strain>
    </source>
</reference>
<protein>
    <recommendedName>
        <fullName evidence="1">N-acetyltransferase domain-containing protein</fullName>
    </recommendedName>
</protein>
<dbReference type="RefSeq" id="WP_091455158.1">
    <property type="nucleotide sequence ID" value="NZ_FMZZ01000013.1"/>
</dbReference>
<dbReference type="GO" id="GO:0016747">
    <property type="term" value="F:acyltransferase activity, transferring groups other than amino-acyl groups"/>
    <property type="evidence" value="ECO:0007669"/>
    <property type="project" value="InterPro"/>
</dbReference>
<dbReference type="AlphaFoldDB" id="A0A1G6VZS7"/>
<dbReference type="Proteomes" id="UP000199501">
    <property type="component" value="Unassembled WGS sequence"/>
</dbReference>
<dbReference type="InterPro" id="IPR000182">
    <property type="entry name" value="GNAT_dom"/>
</dbReference>
<dbReference type="EMBL" id="FMZZ01000013">
    <property type="protein sequence ID" value="SDD59220.1"/>
    <property type="molecule type" value="Genomic_DNA"/>
</dbReference>
<gene>
    <name evidence="2" type="ORF">SAMN05216174_113191</name>
</gene>
<dbReference type="Pfam" id="PF00583">
    <property type="entry name" value="Acetyltransf_1"/>
    <property type="match status" value="1"/>
</dbReference>
<dbReference type="Gene3D" id="3.40.630.30">
    <property type="match status" value="1"/>
</dbReference>
<organism evidence="2 3">
    <name type="scientific">Actinokineospora iranica</name>
    <dbReference type="NCBI Taxonomy" id="1271860"/>
    <lineage>
        <taxon>Bacteria</taxon>
        <taxon>Bacillati</taxon>
        <taxon>Actinomycetota</taxon>
        <taxon>Actinomycetes</taxon>
        <taxon>Pseudonocardiales</taxon>
        <taxon>Pseudonocardiaceae</taxon>
        <taxon>Actinokineospora</taxon>
    </lineage>
</organism>
<name>A0A1G6VZS7_9PSEU</name>
<dbReference type="OrthoDB" id="342444at2"/>
<dbReference type="STRING" id="1271860.SAMN05216174_113191"/>
<dbReference type="InterPro" id="IPR016181">
    <property type="entry name" value="Acyl_CoA_acyltransferase"/>
</dbReference>
<dbReference type="SUPFAM" id="SSF55729">
    <property type="entry name" value="Acyl-CoA N-acyltransferases (Nat)"/>
    <property type="match status" value="1"/>
</dbReference>
<evidence type="ECO:0000313" key="3">
    <source>
        <dbReference type="Proteomes" id="UP000199501"/>
    </source>
</evidence>
<evidence type="ECO:0000313" key="2">
    <source>
        <dbReference type="EMBL" id="SDD59220.1"/>
    </source>
</evidence>
<proteinExistence type="predicted"/>
<evidence type="ECO:0000259" key="1">
    <source>
        <dbReference type="Pfam" id="PF00583"/>
    </source>
</evidence>